<evidence type="ECO:0000313" key="3">
    <source>
        <dbReference type="Proteomes" id="UP000640786"/>
    </source>
</evidence>
<comment type="caution">
    <text evidence="2">The sequence shown here is derived from an EMBL/GenBank/DDBJ whole genome shotgun (WGS) entry which is preliminary data.</text>
</comment>
<keyword evidence="3" id="KW-1185">Reference proteome</keyword>
<keyword evidence="1" id="KW-0812">Transmembrane</keyword>
<dbReference type="Proteomes" id="UP000640786">
    <property type="component" value="Unassembled WGS sequence"/>
</dbReference>
<accession>A0ABR8R9M7</accession>
<name>A0ABR8R9M7_9BACI</name>
<reference evidence="2 3" key="1">
    <citation type="submission" date="2020-08" db="EMBL/GenBank/DDBJ databases">
        <title>A Genomic Blueprint of the Chicken Gut Microbiome.</title>
        <authorList>
            <person name="Gilroy R."/>
            <person name="Ravi A."/>
            <person name="Getino M."/>
            <person name="Pursley I."/>
            <person name="Horton D.L."/>
            <person name="Alikhan N.-F."/>
            <person name="Baker D."/>
            <person name="Gharbi K."/>
            <person name="Hall N."/>
            <person name="Watson M."/>
            <person name="Adriaenssens E.M."/>
            <person name="Foster-Nyarko E."/>
            <person name="Jarju S."/>
            <person name="Secka A."/>
            <person name="Antonio M."/>
            <person name="Oren A."/>
            <person name="Chaudhuri R."/>
            <person name="La Ragione R.M."/>
            <person name="Hildebrand F."/>
            <person name="Pallen M.J."/>
        </authorList>
    </citation>
    <scope>NUCLEOTIDE SEQUENCE [LARGE SCALE GENOMIC DNA]</scope>
    <source>
        <strain evidence="2 3">Sa2BUA9</strain>
    </source>
</reference>
<evidence type="ECO:0000256" key="1">
    <source>
        <dbReference type="SAM" id="Phobius"/>
    </source>
</evidence>
<feature type="transmembrane region" description="Helical" evidence="1">
    <location>
        <begin position="21"/>
        <end position="46"/>
    </location>
</feature>
<sequence>MNSRFQEKRTLFQWINMMIPYIYTIGILLILVWMATSSLIIGISTWQENPKAFFLQEIEVDNSNTVQTVQETAFSLIIKPFVESNFNQVIFRGLFLLFIWFLLFLIIPVAFKRLKRFKFLNLEFEVDNIEQAAIETVEISGTKAKLMAYFTGDDASGRTLEFLFRSAIDFKEVLEYFLEETQIGYKNQPINGAFSFAVYTGDTPEKFVDLIDESKETGEAVVFNRTDDLNVWKKNYLIYYFAYDNLEFTTVIESFTYSFDIIDKYLFELLHKTIAKNIENIEYMVALTNSESIENQ</sequence>
<dbReference type="RefSeq" id="WP_191697119.1">
    <property type="nucleotide sequence ID" value="NZ_JACSQO010000004.1"/>
</dbReference>
<keyword evidence="1" id="KW-0472">Membrane</keyword>
<evidence type="ECO:0000313" key="2">
    <source>
        <dbReference type="EMBL" id="MBD7944488.1"/>
    </source>
</evidence>
<feature type="transmembrane region" description="Helical" evidence="1">
    <location>
        <begin position="89"/>
        <end position="111"/>
    </location>
</feature>
<gene>
    <name evidence="2" type="ORF">H9650_10205</name>
</gene>
<dbReference type="EMBL" id="JACSQO010000004">
    <property type="protein sequence ID" value="MBD7944488.1"/>
    <property type="molecule type" value="Genomic_DNA"/>
</dbReference>
<keyword evidence="1" id="KW-1133">Transmembrane helix</keyword>
<protein>
    <submittedName>
        <fullName evidence="2">Uncharacterized protein</fullName>
    </submittedName>
</protein>
<proteinExistence type="predicted"/>
<organism evidence="2 3">
    <name type="scientific">Psychrobacillus faecigallinarum</name>
    <dbReference type="NCBI Taxonomy" id="2762235"/>
    <lineage>
        <taxon>Bacteria</taxon>
        <taxon>Bacillati</taxon>
        <taxon>Bacillota</taxon>
        <taxon>Bacilli</taxon>
        <taxon>Bacillales</taxon>
        <taxon>Bacillaceae</taxon>
        <taxon>Psychrobacillus</taxon>
    </lineage>
</organism>